<comment type="caution">
    <text evidence="1">The sequence shown here is derived from an EMBL/GenBank/DDBJ whole genome shotgun (WGS) entry which is preliminary data.</text>
</comment>
<reference evidence="1 2" key="1">
    <citation type="submission" date="2020-08" db="EMBL/GenBank/DDBJ databases">
        <title>Genome public.</title>
        <authorList>
            <person name="Liu C."/>
            <person name="Sun Q."/>
        </authorList>
    </citation>
    <scope>NUCLEOTIDE SEQUENCE [LARGE SCALE GENOMIC DNA]</scope>
    <source>
        <strain evidence="1 2">NSJ-56</strain>
    </source>
</reference>
<dbReference type="EMBL" id="JACOOH010000012">
    <property type="protein sequence ID" value="MBC5623581.1"/>
    <property type="molecule type" value="Genomic_DNA"/>
</dbReference>
<sequence length="277" mass="31004">MKWKNILWGAGLCFILSACEKQDIPFFTTDDAGIYFQRVTSYIYGSTTEFYADSLSYSFVSAQASAKSVMLAATVRTMGKVADYDRPFKVVVDEAGTTAVEGKHYELDLDTVVVPAGASTASVRVRFYRTDDLMERTVRLALRLEDNEYFKCYFPEYKNTSAYTATGEMIHGDVFAFSLSEMYTEPSYWSMFGGSFFGDWTPKKYLVVNAACGLTPADWSNAGYAGAKVSYGRFSFFAMTVQKYLQEQADAGTPVSDSDGKYMQLAPSYAVDYSRYE</sequence>
<evidence type="ECO:0000313" key="1">
    <source>
        <dbReference type="EMBL" id="MBC5623581.1"/>
    </source>
</evidence>
<dbReference type="RefSeq" id="WP_186978608.1">
    <property type="nucleotide sequence ID" value="NZ_JACOOH010000012.1"/>
</dbReference>
<dbReference type="InterPro" id="IPR032299">
    <property type="entry name" value="DUF4843"/>
</dbReference>
<name>A0ABR7D6K9_9BACT</name>
<evidence type="ECO:0000313" key="2">
    <source>
        <dbReference type="Proteomes" id="UP000646484"/>
    </source>
</evidence>
<protein>
    <submittedName>
        <fullName evidence="1">DUF4843 domain-containing protein</fullName>
    </submittedName>
</protein>
<dbReference type="Proteomes" id="UP000646484">
    <property type="component" value="Unassembled WGS sequence"/>
</dbReference>
<gene>
    <name evidence="1" type="ORF">H8S64_21020</name>
</gene>
<keyword evidence="2" id="KW-1185">Reference proteome</keyword>
<accession>A0ABR7D6K9</accession>
<dbReference type="PROSITE" id="PS51257">
    <property type="entry name" value="PROKAR_LIPOPROTEIN"/>
    <property type="match status" value="1"/>
</dbReference>
<proteinExistence type="predicted"/>
<dbReference type="Pfam" id="PF16132">
    <property type="entry name" value="DUF4843"/>
    <property type="match status" value="1"/>
</dbReference>
<organism evidence="1 2">
    <name type="scientific">Butyricimonas hominis</name>
    <dbReference type="NCBI Taxonomy" id="2763032"/>
    <lineage>
        <taxon>Bacteria</taxon>
        <taxon>Pseudomonadati</taxon>
        <taxon>Bacteroidota</taxon>
        <taxon>Bacteroidia</taxon>
        <taxon>Bacteroidales</taxon>
        <taxon>Odoribacteraceae</taxon>
        <taxon>Butyricimonas</taxon>
    </lineage>
</organism>